<dbReference type="Proteomes" id="UP001497472">
    <property type="component" value="Unassembled WGS sequence"/>
</dbReference>
<name>A0AAV1J5Y5_9NEOP</name>
<comment type="caution">
    <text evidence="1">The sequence shown here is derived from an EMBL/GenBank/DDBJ whole genome shotgun (WGS) entry which is preliminary data.</text>
</comment>
<dbReference type="AlphaFoldDB" id="A0AAV1J5Y5"/>
<sequence>MGNPRSASHRIIGCQSSVGAEKINSCVQNTRETSGGKSLNCQFEFSNSKFESVSMYKKVVYVVQRYCYWYKMA</sequence>
<keyword evidence="2" id="KW-1185">Reference proteome</keyword>
<dbReference type="EMBL" id="CAVLEF010000004">
    <property type="protein sequence ID" value="CAK1543385.1"/>
    <property type="molecule type" value="Genomic_DNA"/>
</dbReference>
<organism evidence="1 2">
    <name type="scientific">Leptosia nina</name>
    <dbReference type="NCBI Taxonomy" id="320188"/>
    <lineage>
        <taxon>Eukaryota</taxon>
        <taxon>Metazoa</taxon>
        <taxon>Ecdysozoa</taxon>
        <taxon>Arthropoda</taxon>
        <taxon>Hexapoda</taxon>
        <taxon>Insecta</taxon>
        <taxon>Pterygota</taxon>
        <taxon>Neoptera</taxon>
        <taxon>Endopterygota</taxon>
        <taxon>Lepidoptera</taxon>
        <taxon>Glossata</taxon>
        <taxon>Ditrysia</taxon>
        <taxon>Papilionoidea</taxon>
        <taxon>Pieridae</taxon>
        <taxon>Pierinae</taxon>
        <taxon>Leptosia</taxon>
    </lineage>
</organism>
<gene>
    <name evidence="1" type="ORF">LNINA_LOCUS3202</name>
</gene>
<evidence type="ECO:0000313" key="1">
    <source>
        <dbReference type="EMBL" id="CAK1543385.1"/>
    </source>
</evidence>
<reference evidence="1 2" key="1">
    <citation type="submission" date="2023-11" db="EMBL/GenBank/DDBJ databases">
        <authorList>
            <person name="Okamura Y."/>
        </authorList>
    </citation>
    <scope>NUCLEOTIDE SEQUENCE [LARGE SCALE GENOMIC DNA]</scope>
</reference>
<protein>
    <submittedName>
        <fullName evidence="1">Uncharacterized protein</fullName>
    </submittedName>
</protein>
<evidence type="ECO:0000313" key="2">
    <source>
        <dbReference type="Proteomes" id="UP001497472"/>
    </source>
</evidence>
<proteinExistence type="predicted"/>
<accession>A0AAV1J5Y5</accession>